<dbReference type="Proteomes" id="UP001500655">
    <property type="component" value="Unassembled WGS sequence"/>
</dbReference>
<accession>A0ABN2L570</accession>
<comment type="caution">
    <text evidence="1">The sequence shown here is derived from an EMBL/GenBank/DDBJ whole genome shotgun (WGS) entry which is preliminary data.</text>
</comment>
<evidence type="ECO:0000313" key="1">
    <source>
        <dbReference type="EMBL" id="GAA1774617.1"/>
    </source>
</evidence>
<proteinExistence type="predicted"/>
<reference evidence="1 2" key="1">
    <citation type="journal article" date="2019" name="Int. J. Syst. Evol. Microbiol.">
        <title>The Global Catalogue of Microorganisms (GCM) 10K type strain sequencing project: providing services to taxonomists for standard genome sequencing and annotation.</title>
        <authorList>
            <consortium name="The Broad Institute Genomics Platform"/>
            <consortium name="The Broad Institute Genome Sequencing Center for Infectious Disease"/>
            <person name="Wu L."/>
            <person name="Ma J."/>
        </authorList>
    </citation>
    <scope>NUCLEOTIDE SEQUENCE [LARGE SCALE GENOMIC DNA]</scope>
    <source>
        <strain evidence="1 2">JCM 13249</strain>
    </source>
</reference>
<evidence type="ECO:0000313" key="2">
    <source>
        <dbReference type="Proteomes" id="UP001500655"/>
    </source>
</evidence>
<sequence length="107" mass="11458">MNVAVTLPAANAFTAGTSAIARTAAAPAIIARRTERLMNPPLTVRKVSKQFWQNRPTRLRVGSRCKSLDQLAADVRTSAVTTAVYAAMVYTLAARAAMTRSRTAVVP</sequence>
<keyword evidence="2" id="KW-1185">Reference proteome</keyword>
<dbReference type="EMBL" id="BAAALS010000039">
    <property type="protein sequence ID" value="GAA1774617.1"/>
    <property type="molecule type" value="Genomic_DNA"/>
</dbReference>
<gene>
    <name evidence="1" type="ORF">GCM10009681_52750</name>
</gene>
<organism evidence="1 2">
    <name type="scientific">Luedemannella helvata</name>
    <dbReference type="NCBI Taxonomy" id="349315"/>
    <lineage>
        <taxon>Bacteria</taxon>
        <taxon>Bacillati</taxon>
        <taxon>Actinomycetota</taxon>
        <taxon>Actinomycetes</taxon>
        <taxon>Micromonosporales</taxon>
        <taxon>Micromonosporaceae</taxon>
        <taxon>Luedemannella</taxon>
    </lineage>
</organism>
<name>A0ABN2L570_9ACTN</name>
<protein>
    <submittedName>
        <fullName evidence="1">Uncharacterized protein</fullName>
    </submittedName>
</protein>